<proteinExistence type="predicted"/>
<evidence type="ECO:0000313" key="2">
    <source>
        <dbReference type="EMBL" id="MFL9888633.1"/>
    </source>
</evidence>
<keyword evidence="3" id="KW-1185">Reference proteome</keyword>
<gene>
    <name evidence="2" type="ORF">PQR66_36800</name>
</gene>
<dbReference type="InterPro" id="IPR045247">
    <property type="entry name" value="Oye-like"/>
</dbReference>
<protein>
    <submittedName>
        <fullName evidence="2">Alkene reductase</fullName>
    </submittedName>
</protein>
<dbReference type="EMBL" id="JAQQFN010000044">
    <property type="protein sequence ID" value="MFL9888633.1"/>
    <property type="molecule type" value="Genomic_DNA"/>
</dbReference>
<evidence type="ECO:0000313" key="3">
    <source>
        <dbReference type="Proteomes" id="UP001629249"/>
    </source>
</evidence>
<name>A0ABW9A2S4_9BURK</name>
<dbReference type="CDD" id="cd02933">
    <property type="entry name" value="OYE_like_FMN"/>
    <property type="match status" value="1"/>
</dbReference>
<dbReference type="InterPro" id="IPR001155">
    <property type="entry name" value="OxRdtase_FMN_N"/>
</dbReference>
<feature type="domain" description="NADH:flavin oxidoreductase/NADH oxidase N-terminal" evidence="1">
    <location>
        <begin position="9"/>
        <end position="346"/>
    </location>
</feature>
<reference evidence="2 3" key="1">
    <citation type="journal article" date="2024" name="Chem. Sci.">
        <title>Discovery of megapolipeptins by genome mining of a Burkholderiales bacteria collection.</title>
        <authorList>
            <person name="Paulo B.S."/>
            <person name="Recchia M.J.J."/>
            <person name="Lee S."/>
            <person name="Fergusson C.H."/>
            <person name="Romanowski S.B."/>
            <person name="Hernandez A."/>
            <person name="Krull N."/>
            <person name="Liu D.Y."/>
            <person name="Cavanagh H."/>
            <person name="Bos A."/>
            <person name="Gray C.A."/>
            <person name="Murphy B.T."/>
            <person name="Linington R.G."/>
            <person name="Eustaquio A.S."/>
        </authorList>
    </citation>
    <scope>NUCLEOTIDE SEQUENCE [LARGE SCALE GENOMIC DNA]</scope>
    <source>
        <strain evidence="2 3">RL16-012-BIC-B</strain>
    </source>
</reference>
<dbReference type="InterPro" id="IPR013785">
    <property type="entry name" value="Aldolase_TIM"/>
</dbReference>
<dbReference type="SUPFAM" id="SSF51395">
    <property type="entry name" value="FMN-linked oxidoreductases"/>
    <property type="match status" value="1"/>
</dbReference>
<accession>A0ABW9A2S4</accession>
<dbReference type="RefSeq" id="WP_408335206.1">
    <property type="nucleotide sequence ID" value="NZ_JAQQFH010000051.1"/>
</dbReference>
<dbReference type="Proteomes" id="UP001629249">
    <property type="component" value="Unassembled WGS sequence"/>
</dbReference>
<organism evidence="2 3">
    <name type="scientific">Paraburkholderia agricolaris</name>
    <dbReference type="NCBI Taxonomy" id="2152888"/>
    <lineage>
        <taxon>Bacteria</taxon>
        <taxon>Pseudomonadati</taxon>
        <taxon>Pseudomonadota</taxon>
        <taxon>Betaproteobacteria</taxon>
        <taxon>Burkholderiales</taxon>
        <taxon>Burkholderiaceae</taxon>
        <taxon>Paraburkholderia</taxon>
    </lineage>
</organism>
<comment type="caution">
    <text evidence="2">The sequence shown here is derived from an EMBL/GenBank/DDBJ whole genome shotgun (WGS) entry which is preliminary data.</text>
</comment>
<sequence>MNILDSYRLGDIILRNRVVMAPLTRSRAPNDIANNMMATYYRQRSSAGLIISEGTPISREGQGYLFNPGIYTPAQVAGWRATTDAVHQSGGQIFAQLWHVGRVSHTSIQPAGAAPVSASSQIAKGARAFGYDPEGQPNFVDTSTPRQLPTEEIPRVVEDFATAAGNAIAAGFDGVELHGAGGYLFEQFLNPSVNDRADRYSAASMANRLRFTLEVVEAVAARIGSQRVGIRFSPFGTLFDMPSYPDTEEVYLQLGQELAQSGVAYIHLMDQSGFRLEDMTLPVNQEFQRLLGRLRRSFDTGSIILAGGLTLESATQLIVDGTIDLAAFGQPFISNPDLVERFQNDWPLATPDRSTFYGGGAEGYIDYPRYDPDPNFASNV</sequence>
<dbReference type="PANTHER" id="PTHR22893:SF91">
    <property type="entry name" value="NADPH DEHYDROGENASE 2-RELATED"/>
    <property type="match status" value="1"/>
</dbReference>
<evidence type="ECO:0000259" key="1">
    <source>
        <dbReference type="Pfam" id="PF00724"/>
    </source>
</evidence>
<dbReference type="Pfam" id="PF00724">
    <property type="entry name" value="Oxidored_FMN"/>
    <property type="match status" value="1"/>
</dbReference>
<dbReference type="PANTHER" id="PTHR22893">
    <property type="entry name" value="NADH OXIDOREDUCTASE-RELATED"/>
    <property type="match status" value="1"/>
</dbReference>
<dbReference type="Gene3D" id="3.20.20.70">
    <property type="entry name" value="Aldolase class I"/>
    <property type="match status" value="1"/>
</dbReference>